<evidence type="ECO:0000256" key="1">
    <source>
        <dbReference type="ARBA" id="ARBA00022679"/>
    </source>
</evidence>
<protein>
    <recommendedName>
        <fullName evidence="5">ParB-like N-terminal domain-containing protein</fullName>
    </recommendedName>
</protein>
<dbReference type="AlphaFoldDB" id="A0A0V8JH08"/>
<dbReference type="EMBL" id="LNQP01000099">
    <property type="protein sequence ID" value="KSU86252.1"/>
    <property type="molecule type" value="Genomic_DNA"/>
</dbReference>
<dbReference type="RefSeq" id="WP_062687382.1">
    <property type="nucleotide sequence ID" value="NZ_KQ758713.1"/>
</dbReference>
<sequence length="256" mass="29710">MNNVITDLKLINTDSLFLHEPTEQLRLDKISILIEKEGIIRNPLMATPLEDEKYLILDGAHRTAALKKLGCRRVPVQVVQPAQFQLFSWDHIVPLGDWLQQLYNIPNLKWSSEEPEGDSLIATSVNANGTVHYAFADFIHTEEEKLDIWCQLVESYSQQHSVKRLPHRECLYPEEDFILLQYPAYTLDALKRRVLNKKTFPSGVTRFLINGRLLNLSIPLDILISETANKKEWNQLLERFESKIRLYSESVYFCEA</sequence>
<evidence type="ECO:0000256" key="4">
    <source>
        <dbReference type="ARBA" id="ARBA00022840"/>
    </source>
</evidence>
<keyword evidence="3" id="KW-0418">Kinase</keyword>
<dbReference type="InterPro" id="IPR036086">
    <property type="entry name" value="ParB/Sulfiredoxin_sf"/>
</dbReference>
<dbReference type="GO" id="GO:0005524">
    <property type="term" value="F:ATP binding"/>
    <property type="evidence" value="ECO:0007669"/>
    <property type="project" value="UniProtKB-KW"/>
</dbReference>
<accession>A0A0V8JH08</accession>
<dbReference type="Proteomes" id="UP000053681">
    <property type="component" value="Unassembled WGS sequence"/>
</dbReference>
<comment type="caution">
    <text evidence="6">The sequence shown here is derived from an EMBL/GenBank/DDBJ whole genome shotgun (WGS) entry which is preliminary data.</text>
</comment>
<evidence type="ECO:0000313" key="6">
    <source>
        <dbReference type="EMBL" id="KSU86252.1"/>
    </source>
</evidence>
<dbReference type="GO" id="GO:0016301">
    <property type="term" value="F:kinase activity"/>
    <property type="evidence" value="ECO:0007669"/>
    <property type="project" value="UniProtKB-KW"/>
</dbReference>
<dbReference type="Gene3D" id="3.90.1530.10">
    <property type="entry name" value="Conserved hypothetical protein from pyrococcus furiosus pfu- 392566-001, ParB domain"/>
    <property type="match status" value="1"/>
</dbReference>
<dbReference type="InterPro" id="IPR023098">
    <property type="entry name" value="SerK/SbnI_C"/>
</dbReference>
<keyword evidence="7" id="KW-1185">Reference proteome</keyword>
<gene>
    <name evidence="6" type="ORF">AS180_19665</name>
</gene>
<dbReference type="Pfam" id="PF02195">
    <property type="entry name" value="ParB_N"/>
    <property type="match status" value="1"/>
</dbReference>
<dbReference type="InterPro" id="IPR037953">
    <property type="entry name" value="SbnI-like_N"/>
</dbReference>
<feature type="domain" description="ParB-like N-terminal" evidence="5">
    <location>
        <begin position="9"/>
        <end position="92"/>
    </location>
</feature>
<dbReference type="InterPro" id="IPR003115">
    <property type="entry name" value="ParB_N"/>
</dbReference>
<evidence type="ECO:0000259" key="5">
    <source>
        <dbReference type="SMART" id="SM00470"/>
    </source>
</evidence>
<dbReference type="InterPro" id="IPR016999">
    <property type="entry name" value="SbnI-like"/>
</dbReference>
<evidence type="ECO:0000256" key="2">
    <source>
        <dbReference type="ARBA" id="ARBA00022741"/>
    </source>
</evidence>
<evidence type="ECO:0000256" key="3">
    <source>
        <dbReference type="ARBA" id="ARBA00022777"/>
    </source>
</evidence>
<keyword evidence="2" id="KW-0547">Nucleotide-binding</keyword>
<dbReference type="SMART" id="SM00470">
    <property type="entry name" value="ParB"/>
    <property type="match status" value="1"/>
</dbReference>
<proteinExistence type="predicted"/>
<reference evidence="6 7" key="1">
    <citation type="submission" date="2015-11" db="EMBL/GenBank/DDBJ databases">
        <title>Bacillus caseinolyticus sp nov.</title>
        <authorList>
            <person name="Dastager S.G."/>
            <person name="Mawlankar R."/>
        </authorList>
    </citation>
    <scope>NUCLEOTIDE SEQUENCE [LARGE SCALE GENOMIC DNA]</scope>
    <source>
        <strain evidence="6 7">SGD-V-76</strain>
    </source>
</reference>
<evidence type="ECO:0000313" key="7">
    <source>
        <dbReference type="Proteomes" id="UP000053681"/>
    </source>
</evidence>
<dbReference type="PIRSF" id="PIRSF032543">
    <property type="entry name" value="UCP032543_ParB-like"/>
    <property type="match status" value="1"/>
</dbReference>
<dbReference type="SUPFAM" id="SSF110849">
    <property type="entry name" value="ParB/Sulfiredoxin"/>
    <property type="match status" value="1"/>
</dbReference>
<organism evidence="6 7">
    <name type="scientific">Priestia veravalensis</name>
    <dbReference type="NCBI Taxonomy" id="1414648"/>
    <lineage>
        <taxon>Bacteria</taxon>
        <taxon>Bacillati</taxon>
        <taxon>Bacillota</taxon>
        <taxon>Bacilli</taxon>
        <taxon>Bacillales</taxon>
        <taxon>Bacillaceae</taxon>
        <taxon>Priestia</taxon>
    </lineage>
</organism>
<dbReference type="CDD" id="cd16388">
    <property type="entry name" value="SbnI_like_N"/>
    <property type="match status" value="1"/>
</dbReference>
<keyword evidence="1" id="KW-0808">Transferase</keyword>
<keyword evidence="4" id="KW-0067">ATP-binding</keyword>
<dbReference type="Gene3D" id="3.30.1760.10">
    <property type="entry name" value="Conserved hypothetical protein from pyrococcus furiosus pfu- 392566-001, domain 2"/>
    <property type="match status" value="1"/>
</dbReference>
<name>A0A0V8JH08_9BACI</name>